<organism evidence="5 6">
    <name type="scientific">Marinobacterium aestuariivivens</name>
    <dbReference type="NCBI Taxonomy" id="1698799"/>
    <lineage>
        <taxon>Bacteria</taxon>
        <taxon>Pseudomonadati</taxon>
        <taxon>Pseudomonadota</taxon>
        <taxon>Gammaproteobacteria</taxon>
        <taxon>Oceanospirillales</taxon>
        <taxon>Oceanospirillaceae</taxon>
        <taxon>Marinobacterium</taxon>
    </lineage>
</organism>
<evidence type="ECO:0000256" key="4">
    <source>
        <dbReference type="ARBA" id="ARBA00022842"/>
    </source>
</evidence>
<proteinExistence type="inferred from homology"/>
<evidence type="ECO:0000256" key="2">
    <source>
        <dbReference type="ARBA" id="ARBA00022723"/>
    </source>
</evidence>
<sequence length="267" mass="29512">MTQMLPHELANKMADRARSILQPYFRTRIPIQDKADTSPVTIADRETESALREMLRNHFPSHNIIGEEHEQLQQGGAFTWVIDPIDGTKSFISGMPTFGTLISLQEADLPIFGLIDIPISDERWVAQRGCGTRYNGQTCHTSSVTELQDAILYCTEPDPFSPRQLERFNRLAGQVKLRRFGGDCYLAGLLACGHIDLLVEADLKIYDVMAMVTVIEEAGGRISDWHGQAVGGPDWDGSLLASATPQLHRQALAVLQGRCPAAGRQAD</sequence>
<protein>
    <submittedName>
        <fullName evidence="5">Inositol monophosphatase family protein</fullName>
    </submittedName>
</protein>
<comment type="similarity">
    <text evidence="1">Belongs to the inositol monophosphatase superfamily.</text>
</comment>
<dbReference type="RefSeq" id="WP_379910355.1">
    <property type="nucleotide sequence ID" value="NZ_JBHSWE010000001.1"/>
</dbReference>
<dbReference type="CDD" id="cd01641">
    <property type="entry name" value="Bacterial_IMPase_like_1"/>
    <property type="match status" value="1"/>
</dbReference>
<keyword evidence="4" id="KW-0460">Magnesium</keyword>
<dbReference type="InterPro" id="IPR020583">
    <property type="entry name" value="Inositol_monoP_metal-BS"/>
</dbReference>
<keyword evidence="6" id="KW-1185">Reference proteome</keyword>
<keyword evidence="2" id="KW-0479">Metal-binding</keyword>
<name>A0ABW2A334_9GAMM</name>
<dbReference type="Proteomes" id="UP001596422">
    <property type="component" value="Unassembled WGS sequence"/>
</dbReference>
<dbReference type="EMBL" id="JBHSWE010000001">
    <property type="protein sequence ID" value="MFC6671877.1"/>
    <property type="molecule type" value="Genomic_DNA"/>
</dbReference>
<dbReference type="Gene3D" id="3.40.190.80">
    <property type="match status" value="1"/>
</dbReference>
<keyword evidence="3" id="KW-0378">Hydrolase</keyword>
<dbReference type="PROSITE" id="PS00629">
    <property type="entry name" value="IMP_1"/>
    <property type="match status" value="1"/>
</dbReference>
<dbReference type="SUPFAM" id="SSF56655">
    <property type="entry name" value="Carbohydrate phosphatase"/>
    <property type="match status" value="1"/>
</dbReference>
<evidence type="ECO:0000313" key="5">
    <source>
        <dbReference type="EMBL" id="MFC6671877.1"/>
    </source>
</evidence>
<accession>A0ABW2A334</accession>
<comment type="caution">
    <text evidence="5">The sequence shown here is derived from an EMBL/GenBank/DDBJ whole genome shotgun (WGS) entry which is preliminary data.</text>
</comment>
<dbReference type="PRINTS" id="PR00377">
    <property type="entry name" value="IMPHPHTASES"/>
</dbReference>
<dbReference type="PANTHER" id="PTHR20854:SF4">
    <property type="entry name" value="INOSITOL-1-MONOPHOSPHATASE-RELATED"/>
    <property type="match status" value="1"/>
</dbReference>
<dbReference type="InterPro" id="IPR000760">
    <property type="entry name" value="Inositol_monophosphatase-like"/>
</dbReference>
<dbReference type="PANTHER" id="PTHR20854">
    <property type="entry name" value="INOSITOL MONOPHOSPHATASE"/>
    <property type="match status" value="1"/>
</dbReference>
<reference evidence="6" key="1">
    <citation type="journal article" date="2019" name="Int. J. Syst. Evol. Microbiol.">
        <title>The Global Catalogue of Microorganisms (GCM) 10K type strain sequencing project: providing services to taxonomists for standard genome sequencing and annotation.</title>
        <authorList>
            <consortium name="The Broad Institute Genomics Platform"/>
            <consortium name="The Broad Institute Genome Sequencing Center for Infectious Disease"/>
            <person name="Wu L."/>
            <person name="Ma J."/>
        </authorList>
    </citation>
    <scope>NUCLEOTIDE SEQUENCE [LARGE SCALE GENOMIC DNA]</scope>
    <source>
        <strain evidence="6">NBRC 111756</strain>
    </source>
</reference>
<dbReference type="Gene3D" id="3.30.540.10">
    <property type="entry name" value="Fructose-1,6-Bisphosphatase, subunit A, domain 1"/>
    <property type="match status" value="1"/>
</dbReference>
<dbReference type="Pfam" id="PF00459">
    <property type="entry name" value="Inositol_P"/>
    <property type="match status" value="1"/>
</dbReference>
<gene>
    <name evidence="5" type="ORF">ACFQDL_18765</name>
</gene>
<evidence type="ECO:0000256" key="1">
    <source>
        <dbReference type="ARBA" id="ARBA00009759"/>
    </source>
</evidence>
<evidence type="ECO:0000256" key="3">
    <source>
        <dbReference type="ARBA" id="ARBA00022801"/>
    </source>
</evidence>
<evidence type="ECO:0000313" key="6">
    <source>
        <dbReference type="Proteomes" id="UP001596422"/>
    </source>
</evidence>